<dbReference type="Proteomes" id="UP000257200">
    <property type="component" value="Unplaced"/>
</dbReference>
<dbReference type="CDD" id="cd09531">
    <property type="entry name" value="SAM_CS047"/>
    <property type="match status" value="1"/>
</dbReference>
<feature type="compositionally biased region" description="Polar residues" evidence="4">
    <location>
        <begin position="135"/>
        <end position="144"/>
    </location>
</feature>
<dbReference type="Pfam" id="PF17740">
    <property type="entry name" value="DUF5577"/>
    <property type="match status" value="1"/>
</dbReference>
<dbReference type="GO" id="GO:0005634">
    <property type="term" value="C:nucleus"/>
    <property type="evidence" value="ECO:0007669"/>
    <property type="project" value="TreeGrafter"/>
</dbReference>
<dbReference type="InterPro" id="IPR041477">
    <property type="entry name" value="DUF5577"/>
</dbReference>
<keyword evidence="3" id="KW-0832">Ubl conjugation</keyword>
<dbReference type="InterPro" id="IPR013761">
    <property type="entry name" value="SAM/pointed_sf"/>
</dbReference>
<evidence type="ECO:0000256" key="2">
    <source>
        <dbReference type="ARBA" id="ARBA00022553"/>
    </source>
</evidence>
<reference evidence="6" key="1">
    <citation type="submission" date="2025-08" db="UniProtKB">
        <authorList>
            <consortium name="Ensembl"/>
        </authorList>
    </citation>
    <scope>IDENTIFICATION</scope>
</reference>
<reference evidence="6" key="2">
    <citation type="submission" date="2025-09" db="UniProtKB">
        <authorList>
            <consortium name="Ensembl"/>
        </authorList>
    </citation>
    <scope>IDENTIFICATION</scope>
</reference>
<dbReference type="Ensembl" id="ENSAPOT00000022141.1">
    <property type="protein sequence ID" value="ENSAPOP00000030251.1"/>
    <property type="gene ID" value="ENSAPOG00000016700.1"/>
</dbReference>
<organism evidence="6 7">
    <name type="scientific">Acanthochromis polyacanthus</name>
    <name type="common">spiny chromis</name>
    <dbReference type="NCBI Taxonomy" id="80966"/>
    <lineage>
        <taxon>Eukaryota</taxon>
        <taxon>Metazoa</taxon>
        <taxon>Chordata</taxon>
        <taxon>Craniata</taxon>
        <taxon>Vertebrata</taxon>
        <taxon>Euteleostomi</taxon>
        <taxon>Actinopterygii</taxon>
        <taxon>Neopterygii</taxon>
        <taxon>Teleostei</taxon>
        <taxon>Neoteleostei</taxon>
        <taxon>Acanthomorphata</taxon>
        <taxon>Ovalentaria</taxon>
        <taxon>Pomacentridae</taxon>
        <taxon>Acanthochromis</taxon>
    </lineage>
</organism>
<feature type="compositionally biased region" description="Low complexity" evidence="4">
    <location>
        <begin position="363"/>
        <end position="372"/>
    </location>
</feature>
<keyword evidence="7" id="KW-1185">Reference proteome</keyword>
<dbReference type="SUPFAM" id="SSF47769">
    <property type="entry name" value="SAM/Pointed domain"/>
    <property type="match status" value="1"/>
</dbReference>
<dbReference type="PANTHER" id="PTHR21359:SF1">
    <property type="entry name" value="DUF5577 DOMAIN-CONTAINING PROTEIN"/>
    <property type="match status" value="1"/>
</dbReference>
<feature type="compositionally biased region" description="Acidic residues" evidence="4">
    <location>
        <begin position="245"/>
        <end position="255"/>
    </location>
</feature>
<evidence type="ECO:0000313" key="7">
    <source>
        <dbReference type="Proteomes" id="UP000257200"/>
    </source>
</evidence>
<name>A0A3Q1GHY8_9TELE</name>
<feature type="compositionally biased region" description="Low complexity" evidence="4">
    <location>
        <begin position="295"/>
        <end position="313"/>
    </location>
</feature>
<dbReference type="InterPro" id="IPR039161">
    <property type="entry name" value="C19orf47-like"/>
</dbReference>
<dbReference type="AlphaFoldDB" id="A0A3Q1GHY8"/>
<dbReference type="FunFam" id="1.10.150.50:FF:000041">
    <property type="entry name" value="Chromosome 19 C19orf47 homolog"/>
    <property type="match status" value="1"/>
</dbReference>
<dbReference type="Pfam" id="PF18017">
    <property type="entry name" value="SAM_4"/>
    <property type="match status" value="1"/>
</dbReference>
<feature type="region of interest" description="Disordered" evidence="4">
    <location>
        <begin position="206"/>
        <end position="387"/>
    </location>
</feature>
<evidence type="ECO:0000256" key="3">
    <source>
        <dbReference type="ARBA" id="ARBA00022843"/>
    </source>
</evidence>
<evidence type="ECO:0000256" key="1">
    <source>
        <dbReference type="ARBA" id="ARBA00022499"/>
    </source>
</evidence>
<evidence type="ECO:0000256" key="4">
    <source>
        <dbReference type="SAM" id="MobiDB-lite"/>
    </source>
</evidence>
<sequence length="404" mass="42786">MASVTTATSEWIQFFKDAGIPAGLAVTYAVSFVDNRIQKNMLMDLSKDIMMDLGITVIGDIIAILKHAKQVYRQDMCKMATEAISSGQTSVQAELRRTANTPATRMIANALSHESPPATPARRPDSRLSVTVSNMQGNKSNKAVVSQPADEGNGLPAVKRRRVTAEMEGKYIINMPKGTTPRTRRILAQQAKKGLKRTSVFARLGAESKADTTTSNNKPTGVFSRLDTGDTDEDRPRPGNLTGDMDVDDEDDSDGEGSVLQYAGVLKRRPPSQKKEPATKAAPTTLRRLGGKFKLPPSDTPTSSSSSPNGLPPAKISVLQRLGKLPATNAAVSPVPADTQDNRVTSTRPRAPERSTVANSKVSSSTIGLSAAAGGGGGGGGESVGAQMDVKAISVFKRLGSKRT</sequence>
<dbReference type="InParanoid" id="A0A3Q1GHY8"/>
<evidence type="ECO:0000313" key="6">
    <source>
        <dbReference type="Ensembl" id="ENSAPOP00000030251.1"/>
    </source>
</evidence>
<keyword evidence="2" id="KW-0597">Phosphoprotein</keyword>
<feature type="compositionally biased region" description="Gly residues" evidence="4">
    <location>
        <begin position="373"/>
        <end position="383"/>
    </location>
</feature>
<feature type="region of interest" description="Disordered" evidence="4">
    <location>
        <begin position="135"/>
        <end position="157"/>
    </location>
</feature>
<keyword evidence="1" id="KW-1017">Isopeptide bond</keyword>
<dbReference type="GeneTree" id="ENSGT00390000005773"/>
<dbReference type="InterPro" id="IPR040772">
    <property type="entry name" value="C19orf47_SAM"/>
</dbReference>
<feature type="domain" description="DUF5577" evidence="5">
    <location>
        <begin position="94"/>
        <end position="400"/>
    </location>
</feature>
<dbReference type="PANTHER" id="PTHR21359">
    <property type="entry name" value="DUF5577 DOMAIN-CONTAINING PROTEIN"/>
    <property type="match status" value="1"/>
</dbReference>
<proteinExistence type="predicted"/>
<protein>
    <submittedName>
        <fullName evidence="6">Chromosome 19 open reading frame 47</fullName>
    </submittedName>
</protein>
<dbReference type="Gene3D" id="1.10.150.50">
    <property type="entry name" value="Transcription Factor, Ets-1"/>
    <property type="match status" value="1"/>
</dbReference>
<evidence type="ECO:0000259" key="5">
    <source>
        <dbReference type="Pfam" id="PF17740"/>
    </source>
</evidence>
<accession>A0A3Q1GHY8</accession>